<evidence type="ECO:0000256" key="2">
    <source>
        <dbReference type="SAM" id="MobiDB-lite"/>
    </source>
</evidence>
<evidence type="ECO:0000313" key="4">
    <source>
        <dbReference type="Proteomes" id="UP000190837"/>
    </source>
</evidence>
<dbReference type="PANTHER" id="PTHR39431:SF1">
    <property type="entry name" value="FRPA_C-RELATED PROTEIN"/>
    <property type="match status" value="1"/>
</dbReference>
<dbReference type="PANTHER" id="PTHR39431">
    <property type="entry name" value="FRPA/C-RELATED PROTEIN"/>
    <property type="match status" value="1"/>
</dbReference>
<evidence type="ECO:0000313" key="3">
    <source>
        <dbReference type="EMBL" id="SAM57065.1"/>
    </source>
</evidence>
<dbReference type="Proteomes" id="UP000190837">
    <property type="component" value="Unassembled WGS sequence"/>
</dbReference>
<evidence type="ECO:0000256" key="1">
    <source>
        <dbReference type="ARBA" id="ARBA00022837"/>
    </source>
</evidence>
<dbReference type="GO" id="GO:0005509">
    <property type="term" value="F:calcium ion binding"/>
    <property type="evidence" value="ECO:0007669"/>
    <property type="project" value="InterPro"/>
</dbReference>
<dbReference type="InterPro" id="IPR001343">
    <property type="entry name" value="Hemolysn_Ca-bd"/>
</dbReference>
<sequence>MNSGNNGNANENGGNGNANENGSNGNANENGSNGNANENGSNGNANENGNNGNPNENGSNDNGNNPANPSGLPICTILGAFAGGIVGNKFGGPLGAIIGAGVGAQHGANACGEPDPWKPPFPPLRLDPLSLDLNGDGKIGTLPLARGVHFDMDNSGFAEKLSWIAPEDGLLVNLADGATRVSNGSQLLGNETRLPSGELAADGFEALAALDDNGDGKVDAQDAAFAHLRVWQDKNSDGIASADELFTLESLGIFSLATAYDASTWTDANGVEHRGEGSFVREDASGLMQTLWFTADKVDSVAVDVHHGSSAGLPEAVTRLPNAAGFGNVDTLHRAMNADADLRALVEAFVAEGDPAARQTLTEQILRRWAKAEAVTGTRGALDARDLAVLEAFWGQPALAEQPTGAYARSVAQVYEDLKSLLHAQLSLQSHYREWYALAQFRVQHGAWEINDTALADAIAQRFGAGSVNAATVGDFLDAVQGLTPGNAALLQHLTVSVRQASAQLPQESRSALHEVIHRGDDRIVLTDGEDFVNAGAGNDRIEGNAGSNVIMDGAGNDTVHAGAGDDVLVSGSGNDSLDGGSGNDVYRFDRHSGHDTVHNVDNDPGRHDEIHLTGHDMTEVDISRVNNDLVIRGHDGESSVTVRDHFNGAPIDAVRFSDDIVFDRAFLDKVARANSDPDYPDPTDWVENGGGQYDLDALLNRLANGSTDAESRDKQPDWRKLLDRLSHGTDSPRDIDEVDGLIAQMGNGTAGKRDAAQHHYEHHAHGTGGTHDPLDRLIDTWAGI</sequence>
<organism evidence="3 4">
    <name type="scientific">Cardiobacterium hominis</name>
    <dbReference type="NCBI Taxonomy" id="2718"/>
    <lineage>
        <taxon>Bacteria</taxon>
        <taxon>Pseudomonadati</taxon>
        <taxon>Pseudomonadota</taxon>
        <taxon>Gammaproteobacteria</taxon>
        <taxon>Cardiobacteriales</taxon>
        <taxon>Cardiobacteriaceae</taxon>
        <taxon>Cardiobacterium</taxon>
    </lineage>
</organism>
<feature type="region of interest" description="Disordered" evidence="2">
    <location>
        <begin position="748"/>
        <end position="775"/>
    </location>
</feature>
<protein>
    <submittedName>
        <fullName evidence="3">Hemolysin-type calcium-binding region</fullName>
    </submittedName>
</protein>
<dbReference type="Pfam" id="PF00353">
    <property type="entry name" value="HemolysinCabind"/>
    <property type="match status" value="2"/>
</dbReference>
<reference evidence="4" key="1">
    <citation type="submission" date="2016-04" db="EMBL/GenBank/DDBJ databases">
        <authorList>
            <person name="Tagini F."/>
        </authorList>
    </citation>
    <scope>NUCLEOTIDE SEQUENCE [LARGE SCALE GENOMIC DNA]</scope>
    <source>
        <strain evidence="4">CHUV0807</strain>
    </source>
</reference>
<accession>A0A1C3H1X5</accession>
<dbReference type="EMBL" id="FKLO01000012">
    <property type="protein sequence ID" value="SAM57065.1"/>
    <property type="molecule type" value="Genomic_DNA"/>
</dbReference>
<dbReference type="InterPro" id="IPR011049">
    <property type="entry name" value="Serralysin-like_metalloprot_C"/>
</dbReference>
<proteinExistence type="predicted"/>
<dbReference type="InterPro" id="IPR018511">
    <property type="entry name" value="Hemolysin-typ_Ca-bd_CS"/>
</dbReference>
<gene>
    <name evidence="3" type="ORF">CHUV0807_0138</name>
</gene>
<feature type="region of interest" description="Disordered" evidence="2">
    <location>
        <begin position="1"/>
        <end position="67"/>
    </location>
</feature>
<name>A0A1C3H1X5_9GAMM</name>
<dbReference type="AlphaFoldDB" id="A0A1C3H1X5"/>
<dbReference type="Gene3D" id="2.150.10.10">
    <property type="entry name" value="Serralysin-like metalloprotease, C-terminal"/>
    <property type="match status" value="1"/>
</dbReference>
<dbReference type="SUPFAM" id="SSF51120">
    <property type="entry name" value="beta-Roll"/>
    <property type="match status" value="1"/>
</dbReference>
<keyword evidence="1" id="KW-0106">Calcium</keyword>
<dbReference type="PROSITE" id="PS00330">
    <property type="entry name" value="HEMOLYSIN_CALCIUM"/>
    <property type="match status" value="1"/>
</dbReference>
<dbReference type="PRINTS" id="PR00313">
    <property type="entry name" value="CABNDNGRPT"/>
</dbReference>